<name>A0A366AYN9_9FLAO</name>
<dbReference type="Gene3D" id="3.40.50.1820">
    <property type="entry name" value="alpha/beta hydrolase"/>
    <property type="match status" value="1"/>
</dbReference>
<evidence type="ECO:0000256" key="1">
    <source>
        <dbReference type="SAM" id="SignalP"/>
    </source>
</evidence>
<keyword evidence="1" id="KW-0732">Signal</keyword>
<dbReference type="Proteomes" id="UP000253676">
    <property type="component" value="Unassembled WGS sequence"/>
</dbReference>
<dbReference type="AlphaFoldDB" id="A0A366AYN9"/>
<dbReference type="RefSeq" id="WP_113636301.1">
    <property type="nucleotide sequence ID" value="NZ_QNUX01000010.1"/>
</dbReference>
<dbReference type="Pfam" id="PF00561">
    <property type="entry name" value="Abhydrolase_1"/>
    <property type="match status" value="1"/>
</dbReference>
<dbReference type="PROSITE" id="PS51257">
    <property type="entry name" value="PROKAR_LIPOPROTEIN"/>
    <property type="match status" value="1"/>
</dbReference>
<feature type="chain" id="PRO_5016704366" evidence="1">
    <location>
        <begin position="22"/>
        <end position="259"/>
    </location>
</feature>
<feature type="domain" description="AB hydrolase-1" evidence="2">
    <location>
        <begin position="134"/>
        <end position="189"/>
    </location>
</feature>
<evidence type="ECO:0000259" key="2">
    <source>
        <dbReference type="Pfam" id="PF00561"/>
    </source>
</evidence>
<dbReference type="OrthoDB" id="9814760at2"/>
<dbReference type="SUPFAM" id="SSF53474">
    <property type="entry name" value="alpha/beta-Hydrolases"/>
    <property type="match status" value="1"/>
</dbReference>
<proteinExistence type="predicted"/>
<dbReference type="InterPro" id="IPR000073">
    <property type="entry name" value="AB_hydrolase_1"/>
</dbReference>
<dbReference type="GO" id="GO:0016787">
    <property type="term" value="F:hydrolase activity"/>
    <property type="evidence" value="ECO:0007669"/>
    <property type="project" value="UniProtKB-KW"/>
</dbReference>
<comment type="caution">
    <text evidence="3">The sequence shown here is derived from an EMBL/GenBank/DDBJ whole genome shotgun (WGS) entry which is preliminary data.</text>
</comment>
<gene>
    <name evidence="3" type="ORF">DR980_11575</name>
</gene>
<feature type="signal peptide" evidence="1">
    <location>
        <begin position="1"/>
        <end position="21"/>
    </location>
</feature>
<evidence type="ECO:0000313" key="4">
    <source>
        <dbReference type="Proteomes" id="UP000253676"/>
    </source>
</evidence>
<dbReference type="InterPro" id="IPR029058">
    <property type="entry name" value="AB_hydrolase_fold"/>
</dbReference>
<reference evidence="3 4" key="1">
    <citation type="submission" date="2018-07" db="EMBL/GenBank/DDBJ databases">
        <title>Complete genome sequence of Flavobacterium psychrolimnae LMG 22018.</title>
        <authorList>
            <person name="Kim D.-U."/>
        </authorList>
    </citation>
    <scope>NUCLEOTIDE SEQUENCE [LARGE SCALE GENOMIC DNA]</scope>
    <source>
        <strain evidence="3 4">LMG 22018</strain>
    </source>
</reference>
<evidence type="ECO:0000313" key="3">
    <source>
        <dbReference type="EMBL" id="RBN49846.1"/>
    </source>
</evidence>
<protein>
    <submittedName>
        <fullName evidence="3">Alpha/beta hydrolase</fullName>
    </submittedName>
</protein>
<accession>A0A366AYN9</accession>
<keyword evidence="3" id="KW-0378">Hydrolase</keyword>
<dbReference type="EMBL" id="QNUX01000010">
    <property type="protein sequence ID" value="RBN49846.1"/>
    <property type="molecule type" value="Genomic_DNA"/>
</dbReference>
<keyword evidence="4" id="KW-1185">Reference proteome</keyword>
<sequence length="259" mass="29689">MLKIHLQILVCFLLLSCATNKNLTIEKFNNQEFEIKLNSANWLDNSRNRLIPVVFYLPIVNDKISNQQLVIISHGYGENKPFANKSYSYLTEKLASKGYYVVSIQHELPTDDLLPLTGIPQIVRRSNWERGAENILFVLNELKKIKPELDFKHVNLIGHSNGGDMTVLFAHKYPKLVDKIISLDNRRMELPRTSQPKIYSLRSSDQPADEGVLPTVTDQEKFGIKIIKLPNTIHNDMNDSGNKKQKREINAYVLGFLTE</sequence>
<organism evidence="3 4">
    <name type="scientific">Flavobacterium psychrolimnae</name>
    <dbReference type="NCBI Taxonomy" id="249351"/>
    <lineage>
        <taxon>Bacteria</taxon>
        <taxon>Pseudomonadati</taxon>
        <taxon>Bacteroidota</taxon>
        <taxon>Flavobacteriia</taxon>
        <taxon>Flavobacteriales</taxon>
        <taxon>Flavobacteriaceae</taxon>
        <taxon>Flavobacterium</taxon>
    </lineage>
</organism>